<dbReference type="PANTHER" id="PTHR33710">
    <property type="entry name" value="BNAC02G09200D PROTEIN"/>
    <property type="match status" value="1"/>
</dbReference>
<accession>A0A0V0HWU9</accession>
<protein>
    <submittedName>
        <fullName evidence="1">Putative ovule protein</fullName>
    </submittedName>
</protein>
<sequence length="125" mass="14976">MGNLDIQHLTRTGSDHAPLLFTCKGIIQNSIRPFRFIKFWTSRDDFKEVLKDNWNVEYPSNIMVQWKLRQKKTKQALTKWSRDMFRDTFKQLKIREEIMKMKEDLFELNPSTANRSVLQLAQARV</sequence>
<dbReference type="AlphaFoldDB" id="A0A0V0HWU9"/>
<proteinExistence type="predicted"/>
<reference evidence="1" key="1">
    <citation type="submission" date="2015-12" db="EMBL/GenBank/DDBJ databases">
        <title>Gene expression during late stages of embryo sac development: a critical building block for successful pollen-pistil interactions.</title>
        <authorList>
            <person name="Liu Y."/>
            <person name="Joly V."/>
            <person name="Sabar M."/>
            <person name="Matton D.P."/>
        </authorList>
    </citation>
    <scope>NUCLEOTIDE SEQUENCE</scope>
</reference>
<name>A0A0V0HWU9_SOLCH</name>
<dbReference type="PANTHER" id="PTHR33710:SF71">
    <property type="entry name" value="ENDONUCLEASE_EXONUCLEASE_PHOSPHATASE DOMAIN-CONTAINING PROTEIN"/>
    <property type="match status" value="1"/>
</dbReference>
<organism evidence="1">
    <name type="scientific">Solanum chacoense</name>
    <name type="common">Chaco potato</name>
    <dbReference type="NCBI Taxonomy" id="4108"/>
    <lineage>
        <taxon>Eukaryota</taxon>
        <taxon>Viridiplantae</taxon>
        <taxon>Streptophyta</taxon>
        <taxon>Embryophyta</taxon>
        <taxon>Tracheophyta</taxon>
        <taxon>Spermatophyta</taxon>
        <taxon>Magnoliopsida</taxon>
        <taxon>eudicotyledons</taxon>
        <taxon>Gunneridae</taxon>
        <taxon>Pentapetalae</taxon>
        <taxon>asterids</taxon>
        <taxon>lamiids</taxon>
        <taxon>Solanales</taxon>
        <taxon>Solanaceae</taxon>
        <taxon>Solanoideae</taxon>
        <taxon>Solaneae</taxon>
        <taxon>Solanum</taxon>
    </lineage>
</organism>
<evidence type="ECO:0000313" key="1">
    <source>
        <dbReference type="EMBL" id="JAP24118.1"/>
    </source>
</evidence>
<dbReference type="EMBL" id="GEDG01014735">
    <property type="protein sequence ID" value="JAP24118.1"/>
    <property type="molecule type" value="Transcribed_RNA"/>
</dbReference>